<evidence type="ECO:0000313" key="2">
    <source>
        <dbReference type="Proteomes" id="UP001295684"/>
    </source>
</evidence>
<dbReference type="AlphaFoldDB" id="A0AAD1Y7M3"/>
<keyword evidence="2" id="KW-1185">Reference proteome</keyword>
<dbReference type="EMBL" id="CAMPGE010027887">
    <property type="protein sequence ID" value="CAI2385471.1"/>
    <property type="molecule type" value="Genomic_DNA"/>
</dbReference>
<comment type="caution">
    <text evidence="1">The sequence shown here is derived from an EMBL/GenBank/DDBJ whole genome shotgun (WGS) entry which is preliminary data.</text>
</comment>
<organism evidence="1 2">
    <name type="scientific">Euplotes crassus</name>
    <dbReference type="NCBI Taxonomy" id="5936"/>
    <lineage>
        <taxon>Eukaryota</taxon>
        <taxon>Sar</taxon>
        <taxon>Alveolata</taxon>
        <taxon>Ciliophora</taxon>
        <taxon>Intramacronucleata</taxon>
        <taxon>Spirotrichea</taxon>
        <taxon>Hypotrichia</taxon>
        <taxon>Euplotida</taxon>
        <taxon>Euplotidae</taxon>
        <taxon>Moneuplotes</taxon>
    </lineage>
</organism>
<sequence>MSLSFIQKDKSVHSKTSKKVTINISHIRKMIVSCNFRRLGSPTVAALRLKSGKALKKLKLLKEKNNLTAKSKLRKNHFKFNKRAIKNMHKVDLSNYKSRKAVLKKTRAKCRTLCKDEQVIDKCALIHRKLLEKINTKMELSKYCNGRFFSPQRLQRKIMSPVNMNRALRSPKAHRFDETEYLPELSIQSI</sequence>
<evidence type="ECO:0000313" key="1">
    <source>
        <dbReference type="EMBL" id="CAI2385471.1"/>
    </source>
</evidence>
<proteinExistence type="predicted"/>
<reference evidence="1" key="1">
    <citation type="submission" date="2023-07" db="EMBL/GenBank/DDBJ databases">
        <authorList>
            <consortium name="AG Swart"/>
            <person name="Singh M."/>
            <person name="Singh A."/>
            <person name="Seah K."/>
            <person name="Emmerich C."/>
        </authorList>
    </citation>
    <scope>NUCLEOTIDE SEQUENCE</scope>
    <source>
        <strain evidence="1">DP1</strain>
    </source>
</reference>
<protein>
    <submittedName>
        <fullName evidence="1">Uncharacterized protein</fullName>
    </submittedName>
</protein>
<name>A0AAD1Y7M3_EUPCR</name>
<gene>
    <name evidence="1" type="ORF">ECRASSUSDP1_LOCUS27037</name>
</gene>
<accession>A0AAD1Y7M3</accession>
<dbReference type="Proteomes" id="UP001295684">
    <property type="component" value="Unassembled WGS sequence"/>
</dbReference>